<evidence type="ECO:0000256" key="1">
    <source>
        <dbReference type="SAM" id="Phobius"/>
    </source>
</evidence>
<comment type="caution">
    <text evidence="2">The sequence shown here is derived from an EMBL/GenBank/DDBJ whole genome shotgun (WGS) entry which is preliminary data.</text>
</comment>
<dbReference type="EMBL" id="JAAILW010000005">
    <property type="protein sequence ID" value="NSC26578.1"/>
    <property type="molecule type" value="Genomic_DNA"/>
</dbReference>
<sequence length="145" mass="16671">MLNKLKKVVGATMLTGMMVYLMGTIVTYANNYPNTPFEFNFNNSQCYTTKRDKTDTSKMYMKCTSITSGTSYTAHAVGYNEYYDNVAHDCSRGKTYKFNSKDQYYYMTNWVRENGYKIGAIAANPDYGYKFSATGNWSPDNKNKY</sequence>
<proteinExistence type="predicted"/>
<keyword evidence="1" id="KW-0812">Transmembrane</keyword>
<dbReference type="Proteomes" id="UP001212823">
    <property type="component" value="Unassembled WGS sequence"/>
</dbReference>
<organism evidence="2 4">
    <name type="scientific">Agathobacter rectalis</name>
    <dbReference type="NCBI Taxonomy" id="39491"/>
    <lineage>
        <taxon>Bacteria</taxon>
        <taxon>Bacillati</taxon>
        <taxon>Bacillota</taxon>
        <taxon>Clostridia</taxon>
        <taxon>Lachnospirales</taxon>
        <taxon>Lachnospiraceae</taxon>
        <taxon>Agathobacter</taxon>
    </lineage>
</organism>
<dbReference type="AlphaFoldDB" id="A0AAP3VAV7"/>
<reference evidence="2" key="3">
    <citation type="submission" date="2023-01" db="EMBL/GenBank/DDBJ databases">
        <title>Human gut microbiome strain richness.</title>
        <authorList>
            <person name="Chen-Liaw A."/>
        </authorList>
    </citation>
    <scope>NUCLEOTIDE SEQUENCE</scope>
    <source>
        <strain evidence="2">1001283st1_D2_1001283B150209_150212</strain>
    </source>
</reference>
<evidence type="ECO:0000313" key="2">
    <source>
        <dbReference type="EMBL" id="MDB8019077.1"/>
    </source>
</evidence>
<dbReference type="RefSeq" id="WP_173840165.1">
    <property type="nucleotide sequence ID" value="NZ_JAAILW010000005.1"/>
</dbReference>
<evidence type="ECO:0000313" key="3">
    <source>
        <dbReference type="EMBL" id="NSC26578.1"/>
    </source>
</evidence>
<feature type="transmembrane region" description="Helical" evidence="1">
    <location>
        <begin position="7"/>
        <end position="29"/>
    </location>
</feature>
<reference evidence="3" key="2">
    <citation type="submission" date="2020-02" db="EMBL/GenBank/DDBJ databases">
        <authorList>
            <person name="Littmann E."/>
            <person name="Sorbara M."/>
        </authorList>
    </citation>
    <scope>NUCLEOTIDE SEQUENCE</scope>
    <source>
        <strain evidence="3">MSK.17.79</strain>
    </source>
</reference>
<evidence type="ECO:0000313" key="4">
    <source>
        <dbReference type="Proteomes" id="UP001212823"/>
    </source>
</evidence>
<dbReference type="Proteomes" id="UP001193670">
    <property type="component" value="Unassembled WGS sequence"/>
</dbReference>
<dbReference type="EMBL" id="JAQLYE010000033">
    <property type="protein sequence ID" value="MDB8019077.1"/>
    <property type="molecule type" value="Genomic_DNA"/>
</dbReference>
<keyword evidence="1" id="KW-0472">Membrane</keyword>
<keyword evidence="1" id="KW-1133">Transmembrane helix</keyword>
<dbReference type="Pfam" id="PF10916">
    <property type="entry name" value="DUF2712"/>
    <property type="match status" value="1"/>
</dbReference>
<gene>
    <name evidence="3" type="ORF">G4319_04325</name>
    <name evidence="2" type="ORF">PNE45_13725</name>
</gene>
<protein>
    <submittedName>
        <fullName evidence="2">Uncharacterized protein</fullName>
    </submittedName>
</protein>
<dbReference type="InterPro" id="IPR020208">
    <property type="entry name" value="DUF2712"/>
</dbReference>
<name>A0AAP3VAV7_9FIRM</name>
<accession>A0AAP3VAV7</accession>
<reference evidence="3" key="1">
    <citation type="journal article" date="2020" name="Cell Host Microbe">
        <title>Functional and Genomic Variation between Human-Derived Isolates of Lachnospiraceae Reveals Inter- and Intra-Species Diversity.</title>
        <authorList>
            <person name="Sorbara M.T."/>
            <person name="Littmann E.R."/>
            <person name="Fontana E."/>
            <person name="Moody T.U."/>
            <person name="Kohout C.E."/>
            <person name="Gjonbalaj M."/>
            <person name="Eaton V."/>
            <person name="Seok R."/>
            <person name="Leiner I.M."/>
            <person name="Pamer E.G."/>
        </authorList>
    </citation>
    <scope>NUCLEOTIDE SEQUENCE</scope>
    <source>
        <strain evidence="3">MSK.17.79</strain>
    </source>
</reference>